<protein>
    <submittedName>
        <fullName evidence="1">Uncharacterized protein</fullName>
    </submittedName>
</protein>
<proteinExistence type="predicted"/>
<evidence type="ECO:0000313" key="2">
    <source>
        <dbReference type="Proteomes" id="UP000070256"/>
    </source>
</evidence>
<keyword evidence="2" id="KW-1185">Reference proteome</keyword>
<sequence>MSWKSFEERKKKALAREEKDEWSQRKKEAVLSAAEKYAKEFDLDPDELLRSFISWDSFRNPIQPEEVDEYMGERAEGLLED</sequence>
<organism evidence="1 2">
    <name type="scientific">candidate division MSBL1 archaeon SCGC-AAA385D11</name>
    <dbReference type="NCBI Taxonomy" id="1698286"/>
    <lineage>
        <taxon>Archaea</taxon>
        <taxon>Methanobacteriati</taxon>
        <taxon>Methanobacteriota</taxon>
        <taxon>candidate division MSBL1</taxon>
    </lineage>
</organism>
<dbReference type="AlphaFoldDB" id="A0A133VND9"/>
<reference evidence="1 2" key="1">
    <citation type="journal article" date="2016" name="Sci. Rep.">
        <title>Metabolic traits of an uncultured archaeal lineage -MSBL1- from brine pools of the Red Sea.</title>
        <authorList>
            <person name="Mwirichia R."/>
            <person name="Alam I."/>
            <person name="Rashid M."/>
            <person name="Vinu M."/>
            <person name="Ba-Alawi W."/>
            <person name="Anthony Kamau A."/>
            <person name="Kamanda Ngugi D."/>
            <person name="Goker M."/>
            <person name="Klenk H.P."/>
            <person name="Bajic V."/>
            <person name="Stingl U."/>
        </authorList>
    </citation>
    <scope>NUCLEOTIDE SEQUENCE [LARGE SCALE GENOMIC DNA]</scope>
    <source>
        <strain evidence="1">SCGC-AAA385D11</strain>
    </source>
</reference>
<dbReference type="Proteomes" id="UP000070256">
    <property type="component" value="Unassembled WGS sequence"/>
</dbReference>
<dbReference type="EMBL" id="LHYK01000019">
    <property type="protein sequence ID" value="KXB07972.1"/>
    <property type="molecule type" value="Genomic_DNA"/>
</dbReference>
<evidence type="ECO:0000313" key="1">
    <source>
        <dbReference type="EMBL" id="KXB07972.1"/>
    </source>
</evidence>
<name>A0A133VND9_9EURY</name>
<accession>A0A133VND9</accession>
<gene>
    <name evidence="1" type="ORF">AKJ58_01295</name>
</gene>
<comment type="caution">
    <text evidence="1">The sequence shown here is derived from an EMBL/GenBank/DDBJ whole genome shotgun (WGS) entry which is preliminary data.</text>
</comment>